<feature type="transmembrane region" description="Helical" evidence="1">
    <location>
        <begin position="61"/>
        <end position="81"/>
    </location>
</feature>
<organism evidence="2 3">
    <name type="scientific">Desulfopila aestuarii DSM 18488</name>
    <dbReference type="NCBI Taxonomy" id="1121416"/>
    <lineage>
        <taxon>Bacteria</taxon>
        <taxon>Pseudomonadati</taxon>
        <taxon>Thermodesulfobacteriota</taxon>
        <taxon>Desulfobulbia</taxon>
        <taxon>Desulfobulbales</taxon>
        <taxon>Desulfocapsaceae</taxon>
        <taxon>Desulfopila</taxon>
    </lineage>
</organism>
<dbReference type="STRING" id="1121416.SAMN02745220_01649"/>
<evidence type="ECO:0000313" key="2">
    <source>
        <dbReference type="EMBL" id="SHO46813.1"/>
    </source>
</evidence>
<evidence type="ECO:0000313" key="3">
    <source>
        <dbReference type="Proteomes" id="UP000184603"/>
    </source>
</evidence>
<dbReference type="AlphaFoldDB" id="A0A1M7Y3N5"/>
<gene>
    <name evidence="2" type="ORF">SAMN02745220_01649</name>
</gene>
<dbReference type="EMBL" id="FRFE01000006">
    <property type="protein sequence ID" value="SHO46813.1"/>
    <property type="molecule type" value="Genomic_DNA"/>
</dbReference>
<sequence>MYDFSILKMKTIICTECKEQIKKRKELAIAGKLLQPYHNQCLEKPKSNLGKLHKFTGRYPLCIRFWFLLIVGNAFLGGILSRTPESFFVLLFFLILFNIVFVGARIGIYYIYEQHLR</sequence>
<feature type="transmembrane region" description="Helical" evidence="1">
    <location>
        <begin position="87"/>
        <end position="112"/>
    </location>
</feature>
<dbReference type="Proteomes" id="UP000184603">
    <property type="component" value="Unassembled WGS sequence"/>
</dbReference>
<keyword evidence="3" id="KW-1185">Reference proteome</keyword>
<protein>
    <submittedName>
        <fullName evidence="2">Uncharacterized protein</fullName>
    </submittedName>
</protein>
<keyword evidence="1" id="KW-0472">Membrane</keyword>
<keyword evidence="1" id="KW-1133">Transmembrane helix</keyword>
<evidence type="ECO:0000256" key="1">
    <source>
        <dbReference type="SAM" id="Phobius"/>
    </source>
</evidence>
<accession>A0A1M7Y3N5</accession>
<keyword evidence="1" id="KW-0812">Transmembrane</keyword>
<name>A0A1M7Y3N5_9BACT</name>
<reference evidence="2 3" key="1">
    <citation type="submission" date="2016-12" db="EMBL/GenBank/DDBJ databases">
        <authorList>
            <person name="Song W.-J."/>
            <person name="Kurnit D.M."/>
        </authorList>
    </citation>
    <scope>NUCLEOTIDE SEQUENCE [LARGE SCALE GENOMIC DNA]</scope>
    <source>
        <strain evidence="2 3">DSM 18488</strain>
    </source>
</reference>
<proteinExistence type="predicted"/>